<dbReference type="InterPro" id="IPR039349">
    <property type="entry name" value="PRIN2"/>
</dbReference>
<dbReference type="AlphaFoldDB" id="A0AAN8V2I8"/>
<gene>
    <name evidence="1" type="ORF">RJ641_012643</name>
</gene>
<sequence>MFRIRVVSRQKSSATRPISCPATSFSTRRERNPGLSLLQMLSKDKDTFGNELNAVVDVCTGVFLLIKIFGEFLHKKYGGPRTLLVEPFIDMLVVLKEKKLPAAPLAAPATLLWAQNNVDHDWEVWNSKPPN</sequence>
<dbReference type="PANTHER" id="PTHR35987:SF3">
    <property type="entry name" value="PROTEIN PLASTID REDOX INSENSITIVE 2-LIKE ISOFORM X1"/>
    <property type="match status" value="1"/>
</dbReference>
<name>A0AAN8V2I8_9MAGN</name>
<proteinExistence type="predicted"/>
<dbReference type="GO" id="GO:0010468">
    <property type="term" value="P:regulation of gene expression"/>
    <property type="evidence" value="ECO:0007669"/>
    <property type="project" value="InterPro"/>
</dbReference>
<accession>A0AAN8V2I8</accession>
<dbReference type="Proteomes" id="UP001370490">
    <property type="component" value="Unassembled WGS sequence"/>
</dbReference>
<dbReference type="EMBL" id="JBAMMX010000019">
    <property type="protein sequence ID" value="KAK6922136.1"/>
    <property type="molecule type" value="Genomic_DNA"/>
</dbReference>
<evidence type="ECO:0000313" key="1">
    <source>
        <dbReference type="EMBL" id="KAK6922136.1"/>
    </source>
</evidence>
<comment type="caution">
    <text evidence="1">The sequence shown here is derived from an EMBL/GenBank/DDBJ whole genome shotgun (WGS) entry which is preliminary data.</text>
</comment>
<evidence type="ECO:0000313" key="2">
    <source>
        <dbReference type="Proteomes" id="UP001370490"/>
    </source>
</evidence>
<reference evidence="1 2" key="1">
    <citation type="submission" date="2023-12" db="EMBL/GenBank/DDBJ databases">
        <title>A high-quality genome assembly for Dillenia turbinata (Dilleniales).</title>
        <authorList>
            <person name="Chanderbali A."/>
        </authorList>
    </citation>
    <scope>NUCLEOTIDE SEQUENCE [LARGE SCALE GENOMIC DNA]</scope>
    <source>
        <strain evidence="1">LSX21</strain>
        <tissue evidence="1">Leaf</tissue>
    </source>
</reference>
<keyword evidence="2" id="KW-1185">Reference proteome</keyword>
<protein>
    <submittedName>
        <fullName evidence="1">Uncharacterized protein</fullName>
    </submittedName>
</protein>
<dbReference type="PANTHER" id="PTHR35987">
    <property type="entry name" value="PROTEIN PLASTID REDOX INSENSITIVE 2, CHLOROPLASTIC-RELATED"/>
    <property type="match status" value="1"/>
</dbReference>
<organism evidence="1 2">
    <name type="scientific">Dillenia turbinata</name>
    <dbReference type="NCBI Taxonomy" id="194707"/>
    <lineage>
        <taxon>Eukaryota</taxon>
        <taxon>Viridiplantae</taxon>
        <taxon>Streptophyta</taxon>
        <taxon>Embryophyta</taxon>
        <taxon>Tracheophyta</taxon>
        <taxon>Spermatophyta</taxon>
        <taxon>Magnoliopsida</taxon>
        <taxon>eudicotyledons</taxon>
        <taxon>Gunneridae</taxon>
        <taxon>Pentapetalae</taxon>
        <taxon>Dilleniales</taxon>
        <taxon>Dilleniaceae</taxon>
        <taxon>Dillenia</taxon>
    </lineage>
</organism>